<sequence length="146" mass="16059">MQDEVHLMSIIDQNSQDFVFNGCGGLIIVGPVGCSNGEGVFDDLDYAALMNLCYNPPDSDTPNTNYCSSPNDMPYRENSYGTTLDYYPPNDMSYYGAVGLIENQILGLRLGDAGICLSSDLFTCSNQLRLLNDTSYGATDFFWPVQ</sequence>
<accession>A0A2P5CL78</accession>
<organism evidence="1 2">
    <name type="scientific">Parasponia andersonii</name>
    <name type="common">Sponia andersonii</name>
    <dbReference type="NCBI Taxonomy" id="3476"/>
    <lineage>
        <taxon>Eukaryota</taxon>
        <taxon>Viridiplantae</taxon>
        <taxon>Streptophyta</taxon>
        <taxon>Embryophyta</taxon>
        <taxon>Tracheophyta</taxon>
        <taxon>Spermatophyta</taxon>
        <taxon>Magnoliopsida</taxon>
        <taxon>eudicotyledons</taxon>
        <taxon>Gunneridae</taxon>
        <taxon>Pentapetalae</taxon>
        <taxon>rosids</taxon>
        <taxon>fabids</taxon>
        <taxon>Rosales</taxon>
        <taxon>Cannabaceae</taxon>
        <taxon>Parasponia</taxon>
    </lineage>
</organism>
<dbReference type="AlphaFoldDB" id="A0A2P5CL78"/>
<gene>
    <name evidence="1" type="ORF">PanWU01x14_143940</name>
</gene>
<dbReference type="OrthoDB" id="10402629at2759"/>
<dbReference type="EMBL" id="JXTB01000119">
    <property type="protein sequence ID" value="PON61735.1"/>
    <property type="molecule type" value="Genomic_DNA"/>
</dbReference>
<dbReference type="Proteomes" id="UP000237105">
    <property type="component" value="Unassembled WGS sequence"/>
</dbReference>
<comment type="caution">
    <text evidence="1">The sequence shown here is derived from an EMBL/GenBank/DDBJ whole genome shotgun (WGS) entry which is preliminary data.</text>
</comment>
<evidence type="ECO:0000313" key="1">
    <source>
        <dbReference type="EMBL" id="PON61735.1"/>
    </source>
</evidence>
<keyword evidence="2" id="KW-1185">Reference proteome</keyword>
<name>A0A2P5CL78_PARAD</name>
<evidence type="ECO:0000313" key="2">
    <source>
        <dbReference type="Proteomes" id="UP000237105"/>
    </source>
</evidence>
<protein>
    <submittedName>
        <fullName evidence="1">Uncharacterized protein</fullName>
    </submittedName>
</protein>
<reference evidence="2" key="1">
    <citation type="submission" date="2016-06" db="EMBL/GenBank/DDBJ databases">
        <title>Parallel loss of symbiosis genes in relatives of nitrogen-fixing non-legume Parasponia.</title>
        <authorList>
            <person name="Van Velzen R."/>
            <person name="Holmer R."/>
            <person name="Bu F."/>
            <person name="Rutten L."/>
            <person name="Van Zeijl A."/>
            <person name="Liu W."/>
            <person name="Santuari L."/>
            <person name="Cao Q."/>
            <person name="Sharma T."/>
            <person name="Shen D."/>
            <person name="Roswanjaya Y."/>
            <person name="Wardhani T."/>
            <person name="Kalhor M.S."/>
            <person name="Jansen J."/>
            <person name="Van den Hoogen J."/>
            <person name="Gungor B."/>
            <person name="Hartog M."/>
            <person name="Hontelez J."/>
            <person name="Verver J."/>
            <person name="Yang W.-C."/>
            <person name="Schijlen E."/>
            <person name="Repin R."/>
            <person name="Schilthuizen M."/>
            <person name="Schranz E."/>
            <person name="Heidstra R."/>
            <person name="Miyata K."/>
            <person name="Fedorova E."/>
            <person name="Kohlen W."/>
            <person name="Bisseling T."/>
            <person name="Smit S."/>
            <person name="Geurts R."/>
        </authorList>
    </citation>
    <scope>NUCLEOTIDE SEQUENCE [LARGE SCALE GENOMIC DNA]</scope>
    <source>
        <strain evidence="2">cv. WU1-14</strain>
    </source>
</reference>
<proteinExistence type="predicted"/>